<keyword evidence="2" id="KW-1185">Reference proteome</keyword>
<proteinExistence type="predicted"/>
<evidence type="ECO:0008006" key="3">
    <source>
        <dbReference type="Google" id="ProtNLM"/>
    </source>
</evidence>
<dbReference type="RefSeq" id="WP_138661243.1">
    <property type="nucleotide sequence ID" value="NZ_VANS01000001.1"/>
</dbReference>
<dbReference type="GO" id="GO:0000271">
    <property type="term" value="P:polysaccharide biosynthetic process"/>
    <property type="evidence" value="ECO:0007669"/>
    <property type="project" value="InterPro"/>
</dbReference>
<dbReference type="Pfam" id="PF05159">
    <property type="entry name" value="Capsule_synth"/>
    <property type="match status" value="1"/>
</dbReference>
<dbReference type="Proteomes" id="UP000309550">
    <property type="component" value="Unassembled WGS sequence"/>
</dbReference>
<comment type="caution">
    <text evidence="1">The sequence shown here is derived from an EMBL/GenBank/DDBJ whole genome shotgun (WGS) entry which is preliminary data.</text>
</comment>
<sequence length="317" mass="35176">MGRGTLREIVFHLPASWLGPAGSGLLPFYDHLTTGVSAAGHPLRLVPLDRAALAAQVAADDAFHIVNHGRMAHPRVLNCGIAYIYPFWNMDPLGIRAFSSIGAARFDPSQIDADQARPFFRKLRQRLVGARASRYAQPSDRAALPENCIAVFLQSEAHRTVGETCYLDRWDMLENILQNSVLPVVVKPHPRDLDPDTGGRLEGLQRKYANLSVSLCNIHDLLSVAARVVTINSAVGIEAYLHRKPVILCGQSDFHHIADVARSAHDLRRLLAAPPRRRAYDKFIHWYFAQQCLSTTDPDLTQRFLARVARGGAAQEN</sequence>
<dbReference type="EMBL" id="VANS01000001">
    <property type="protein sequence ID" value="TMM55073.1"/>
    <property type="molecule type" value="Genomic_DNA"/>
</dbReference>
<dbReference type="OrthoDB" id="6713140at2"/>
<dbReference type="GO" id="GO:0015774">
    <property type="term" value="P:polysaccharide transport"/>
    <property type="evidence" value="ECO:0007669"/>
    <property type="project" value="InterPro"/>
</dbReference>
<gene>
    <name evidence="1" type="ORF">FDT80_05750</name>
</gene>
<protein>
    <recommendedName>
        <fullName evidence="3">Capsular biosynthesis protein</fullName>
    </recommendedName>
</protein>
<organism evidence="1 2">
    <name type="scientific">Sulfitobacter sabulilitoris</name>
    <dbReference type="NCBI Taxonomy" id="2562655"/>
    <lineage>
        <taxon>Bacteria</taxon>
        <taxon>Pseudomonadati</taxon>
        <taxon>Pseudomonadota</taxon>
        <taxon>Alphaproteobacteria</taxon>
        <taxon>Rhodobacterales</taxon>
        <taxon>Roseobacteraceae</taxon>
        <taxon>Sulfitobacter</taxon>
    </lineage>
</organism>
<reference evidence="1 2" key="1">
    <citation type="submission" date="2019-05" db="EMBL/GenBank/DDBJ databases">
        <title>Sulfitobacter sabulilitoris sp. nov., isolated from a marine sand.</title>
        <authorList>
            <person name="Yoon J.-H."/>
        </authorList>
    </citation>
    <scope>NUCLEOTIDE SEQUENCE [LARGE SCALE GENOMIC DNA]</scope>
    <source>
        <strain evidence="1 2">HSMS-29</strain>
    </source>
</reference>
<dbReference type="InterPro" id="IPR043148">
    <property type="entry name" value="TagF_C"/>
</dbReference>
<dbReference type="InterPro" id="IPR007833">
    <property type="entry name" value="Capsule_polysaccharide_synth"/>
</dbReference>
<dbReference type="AlphaFoldDB" id="A0A5S3PL13"/>
<accession>A0A5S3PL13</accession>
<evidence type="ECO:0000313" key="2">
    <source>
        <dbReference type="Proteomes" id="UP000309550"/>
    </source>
</evidence>
<name>A0A5S3PL13_9RHOB</name>
<evidence type="ECO:0000313" key="1">
    <source>
        <dbReference type="EMBL" id="TMM55073.1"/>
    </source>
</evidence>
<dbReference type="Gene3D" id="3.40.50.12580">
    <property type="match status" value="1"/>
</dbReference>